<dbReference type="RefSeq" id="XP_002680476.1">
    <property type="nucleotide sequence ID" value="XM_002680430.1"/>
</dbReference>
<evidence type="ECO:0000313" key="1">
    <source>
        <dbReference type="EMBL" id="EFC47732.1"/>
    </source>
</evidence>
<name>D2V5Z2_NAEGR</name>
<dbReference type="VEuPathDB" id="AmoebaDB:NAEGRDRAFT_78718"/>
<reference evidence="1 2" key="1">
    <citation type="journal article" date="2010" name="Cell">
        <title>The genome of Naegleria gruberi illuminates early eukaryotic versatility.</title>
        <authorList>
            <person name="Fritz-Laylin L.K."/>
            <person name="Prochnik S.E."/>
            <person name="Ginger M.L."/>
            <person name="Dacks J.B."/>
            <person name="Carpenter M.L."/>
            <person name="Field M.C."/>
            <person name="Kuo A."/>
            <person name="Paredez A."/>
            <person name="Chapman J."/>
            <person name="Pham J."/>
            <person name="Shu S."/>
            <person name="Neupane R."/>
            <person name="Cipriano M."/>
            <person name="Mancuso J."/>
            <person name="Tu H."/>
            <person name="Salamov A."/>
            <person name="Lindquist E."/>
            <person name="Shapiro H."/>
            <person name="Lucas S."/>
            <person name="Grigoriev I.V."/>
            <person name="Cande W.Z."/>
            <person name="Fulton C."/>
            <person name="Rokhsar D.S."/>
            <person name="Dawson S.C."/>
        </authorList>
    </citation>
    <scope>NUCLEOTIDE SEQUENCE [LARGE SCALE GENOMIC DNA]</scope>
    <source>
        <strain evidence="1 2">NEG-M</strain>
    </source>
</reference>
<dbReference type="InParanoid" id="D2V5Z2"/>
<keyword evidence="2" id="KW-1185">Reference proteome</keyword>
<dbReference type="GeneID" id="8861910"/>
<proteinExistence type="predicted"/>
<gene>
    <name evidence="1" type="ORF">NAEGRDRAFT_78718</name>
</gene>
<dbReference type="Proteomes" id="UP000006671">
    <property type="component" value="Unassembled WGS sequence"/>
</dbReference>
<dbReference type="AlphaFoldDB" id="D2V5Z2"/>
<accession>D2V5Z2</accession>
<dbReference type="EMBL" id="GG738853">
    <property type="protein sequence ID" value="EFC47732.1"/>
    <property type="molecule type" value="Genomic_DNA"/>
</dbReference>
<protein>
    <submittedName>
        <fullName evidence="1">Uncharacterized protein</fullName>
    </submittedName>
</protein>
<evidence type="ECO:0000313" key="2">
    <source>
        <dbReference type="Proteomes" id="UP000006671"/>
    </source>
</evidence>
<dbReference type="KEGG" id="ngr:NAEGRDRAFT_78718"/>
<organism evidence="2">
    <name type="scientific">Naegleria gruberi</name>
    <name type="common">Amoeba</name>
    <dbReference type="NCBI Taxonomy" id="5762"/>
    <lineage>
        <taxon>Eukaryota</taxon>
        <taxon>Discoba</taxon>
        <taxon>Heterolobosea</taxon>
        <taxon>Tetramitia</taxon>
        <taxon>Eutetramitia</taxon>
        <taxon>Vahlkampfiidae</taxon>
        <taxon>Naegleria</taxon>
    </lineage>
</organism>
<sequence>MSSNHHNFDTNFDTVLAFNILKFTHHEEWSVIKPFLISSSFRNVFESEEFAKQYLLNWFQLSEEEINQLERFGLEFGRIWKNNSENTDEQPQKKRKMDREIVTETFSPPQTMNEILQMYTKLFYKVNLEKTKTRIIETLNNYNRGDRNSAEKISEIKKLVACMECDELIAQSFKRFGNNSLASVETKEKDFTFNRLTVQQCFGRVKEVFLLDHVVEERVTDFVTKNEIIVFTNIGYPLLLKTTFINGYSLDQSENLYIYSHELFNNQRRENMRVSQYSQTHNQELLDSLKTILLSKRANEFLIRNGVKVHQIDDVKQAMIYDFLELSFGSFNSSFRLDSLGWIPFVGKVKGDGDDYESDDSDY</sequence>